<feature type="transmembrane region" description="Helical" evidence="1">
    <location>
        <begin position="308"/>
        <end position="327"/>
    </location>
</feature>
<name>A0ABW4G7S6_9ACTN</name>
<dbReference type="InterPro" id="IPR011701">
    <property type="entry name" value="MFS"/>
</dbReference>
<keyword evidence="4" id="KW-1185">Reference proteome</keyword>
<feature type="transmembrane region" description="Helical" evidence="1">
    <location>
        <begin position="158"/>
        <end position="180"/>
    </location>
</feature>
<feature type="transmembrane region" description="Helical" evidence="1">
    <location>
        <begin position="242"/>
        <end position="263"/>
    </location>
</feature>
<dbReference type="EMBL" id="JBHUCM010000014">
    <property type="protein sequence ID" value="MFD1538808.1"/>
    <property type="molecule type" value="Genomic_DNA"/>
</dbReference>
<evidence type="ECO:0000259" key="2">
    <source>
        <dbReference type="PROSITE" id="PS50850"/>
    </source>
</evidence>
<reference evidence="4" key="1">
    <citation type="journal article" date="2019" name="Int. J. Syst. Evol. Microbiol.">
        <title>The Global Catalogue of Microorganisms (GCM) 10K type strain sequencing project: providing services to taxonomists for standard genome sequencing and annotation.</title>
        <authorList>
            <consortium name="The Broad Institute Genomics Platform"/>
            <consortium name="The Broad Institute Genome Sequencing Center for Infectious Disease"/>
            <person name="Wu L."/>
            <person name="Ma J."/>
        </authorList>
    </citation>
    <scope>NUCLEOTIDE SEQUENCE [LARGE SCALE GENOMIC DNA]</scope>
    <source>
        <strain evidence="4">CGMCC 1.15399</strain>
    </source>
</reference>
<feature type="transmembrane region" description="Helical" evidence="1">
    <location>
        <begin position="400"/>
        <end position="421"/>
    </location>
</feature>
<comment type="caution">
    <text evidence="3">The sequence shown here is derived from an EMBL/GenBank/DDBJ whole genome shotgun (WGS) entry which is preliminary data.</text>
</comment>
<feature type="transmembrane region" description="Helical" evidence="1">
    <location>
        <begin position="35"/>
        <end position="56"/>
    </location>
</feature>
<feature type="transmembrane region" description="Helical" evidence="1">
    <location>
        <begin position="124"/>
        <end position="146"/>
    </location>
</feature>
<feature type="transmembrane region" description="Helical" evidence="1">
    <location>
        <begin position="333"/>
        <end position="359"/>
    </location>
</feature>
<dbReference type="Proteomes" id="UP001597097">
    <property type="component" value="Unassembled WGS sequence"/>
</dbReference>
<feature type="transmembrane region" description="Helical" evidence="1">
    <location>
        <begin position="371"/>
        <end position="394"/>
    </location>
</feature>
<evidence type="ECO:0000313" key="3">
    <source>
        <dbReference type="EMBL" id="MFD1538808.1"/>
    </source>
</evidence>
<feature type="transmembrane region" description="Helical" evidence="1">
    <location>
        <begin position="186"/>
        <end position="206"/>
    </location>
</feature>
<proteinExistence type="predicted"/>
<dbReference type="RefSeq" id="WP_219530684.1">
    <property type="nucleotide sequence ID" value="NZ_JAHKRM010000009.1"/>
</dbReference>
<feature type="transmembrane region" description="Helical" evidence="1">
    <location>
        <begin position="275"/>
        <end position="296"/>
    </location>
</feature>
<dbReference type="PROSITE" id="PS50850">
    <property type="entry name" value="MFS"/>
    <property type="match status" value="1"/>
</dbReference>
<keyword evidence="1" id="KW-1133">Transmembrane helix</keyword>
<dbReference type="PANTHER" id="PTHR23528">
    <property type="match status" value="1"/>
</dbReference>
<keyword evidence="1" id="KW-0472">Membrane</keyword>
<sequence>MSASPSPALNGVPAQDEPATPVGIRFIALYALGQLGLWAGLLTPIVVTLSVKVGAIDPEGKAASLGLILSVGAFLSMAITPIWGNLSDRTTSRFGRRRPWLAGGALAGAAGLLIMAVAQNVPTILLGWCVTQAGYNAAQAALNAIIPDHVPEQQRGRVSGILGPMSNIGILVGTFLTTMVVGSTSLMFLLPGVFTFAAIGLLITFLPDQPADRGQLGPFRPLDLLRSLWVNPFAHRDFGWAFAGRFLIFTGNAFKLTFGFYVITDRLGYSPAEAVALVFTATLVFTAASLLTATFGGWLSDRTGRRKVFVLLASLIMGAGLLTLGFTTSYAQYLIGSAILGLGTGTYLAVDMALVVRVLPNPDNAAKDLGVFQIANSLPQSLAPLIAPLFLTIGGGDQNYPAAFTAALVFAVLGALTVIPIRKVR</sequence>
<organism evidence="3 4">
    <name type="scientific">Nonomuraea guangzhouensis</name>
    <dbReference type="NCBI Taxonomy" id="1291555"/>
    <lineage>
        <taxon>Bacteria</taxon>
        <taxon>Bacillati</taxon>
        <taxon>Actinomycetota</taxon>
        <taxon>Actinomycetes</taxon>
        <taxon>Streptosporangiales</taxon>
        <taxon>Streptosporangiaceae</taxon>
        <taxon>Nonomuraea</taxon>
    </lineage>
</organism>
<dbReference type="InterPro" id="IPR020846">
    <property type="entry name" value="MFS_dom"/>
</dbReference>
<feature type="domain" description="Major facilitator superfamily (MFS) profile" evidence="2">
    <location>
        <begin position="24"/>
        <end position="425"/>
    </location>
</feature>
<feature type="transmembrane region" description="Helical" evidence="1">
    <location>
        <begin position="98"/>
        <end position="118"/>
    </location>
</feature>
<dbReference type="Pfam" id="PF07690">
    <property type="entry name" value="MFS_1"/>
    <property type="match status" value="1"/>
</dbReference>
<evidence type="ECO:0000313" key="4">
    <source>
        <dbReference type="Proteomes" id="UP001597097"/>
    </source>
</evidence>
<feature type="transmembrane region" description="Helical" evidence="1">
    <location>
        <begin position="62"/>
        <end position="86"/>
    </location>
</feature>
<protein>
    <submittedName>
        <fullName evidence="3">MFS transporter</fullName>
    </submittedName>
</protein>
<evidence type="ECO:0000256" key="1">
    <source>
        <dbReference type="SAM" id="Phobius"/>
    </source>
</evidence>
<gene>
    <name evidence="3" type="ORF">ACFSJ0_17255</name>
</gene>
<keyword evidence="1" id="KW-0812">Transmembrane</keyword>
<accession>A0ABW4G7S6</accession>
<dbReference type="PANTHER" id="PTHR23528:SF1">
    <property type="entry name" value="MAJOR FACILITATOR SUPERFAMILY (MFS) PROFILE DOMAIN-CONTAINING PROTEIN"/>
    <property type="match status" value="1"/>
</dbReference>